<feature type="domain" description="4-oxalocrotonate tautomerase-like" evidence="3">
    <location>
        <begin position="2"/>
        <end position="57"/>
    </location>
</feature>
<organism evidence="4">
    <name type="scientific">marine sediment metagenome</name>
    <dbReference type="NCBI Taxonomy" id="412755"/>
    <lineage>
        <taxon>unclassified sequences</taxon>
        <taxon>metagenomes</taxon>
        <taxon>ecological metagenomes</taxon>
    </lineage>
</organism>
<dbReference type="InterPro" id="IPR004370">
    <property type="entry name" value="4-OT-like_dom"/>
</dbReference>
<reference evidence="4" key="1">
    <citation type="journal article" date="2015" name="Nature">
        <title>Complex archaea that bridge the gap between prokaryotes and eukaryotes.</title>
        <authorList>
            <person name="Spang A."/>
            <person name="Saw J.H."/>
            <person name="Jorgensen S.L."/>
            <person name="Zaremba-Niedzwiedzka K."/>
            <person name="Martijn J."/>
            <person name="Lind A.E."/>
            <person name="van Eijk R."/>
            <person name="Schleper C."/>
            <person name="Guy L."/>
            <person name="Ettema T.J."/>
        </authorList>
    </citation>
    <scope>NUCLEOTIDE SEQUENCE</scope>
</reference>
<dbReference type="EMBL" id="LAZR01042240">
    <property type="protein sequence ID" value="KKL10002.1"/>
    <property type="molecule type" value="Genomic_DNA"/>
</dbReference>
<evidence type="ECO:0000256" key="1">
    <source>
        <dbReference type="ARBA" id="ARBA00006723"/>
    </source>
</evidence>
<comment type="caution">
    <text evidence="4">The sequence shown here is derived from an EMBL/GenBank/DDBJ whole genome shotgun (WGS) entry which is preliminary data.</text>
</comment>
<dbReference type="GO" id="GO:0016853">
    <property type="term" value="F:isomerase activity"/>
    <property type="evidence" value="ECO:0007669"/>
    <property type="project" value="UniProtKB-KW"/>
</dbReference>
<dbReference type="PANTHER" id="PTHR35530">
    <property type="entry name" value="TAUTOMERASE-RELATED"/>
    <property type="match status" value="1"/>
</dbReference>
<dbReference type="Pfam" id="PF01361">
    <property type="entry name" value="Tautomerase"/>
    <property type="match status" value="1"/>
</dbReference>
<evidence type="ECO:0000313" key="4">
    <source>
        <dbReference type="EMBL" id="KKL10002.1"/>
    </source>
</evidence>
<accession>A0A0F9B844</accession>
<dbReference type="InterPro" id="IPR014347">
    <property type="entry name" value="Tautomerase/MIF_sf"/>
</dbReference>
<keyword evidence="2" id="KW-0413">Isomerase</keyword>
<dbReference type="PANTHER" id="PTHR35530:SF2">
    <property type="entry name" value="BSL4019 PROTEIN"/>
    <property type="match status" value="1"/>
</dbReference>
<dbReference type="Gene3D" id="3.30.429.10">
    <property type="entry name" value="Macrophage Migration Inhibitory Factor"/>
    <property type="match status" value="1"/>
</dbReference>
<evidence type="ECO:0000259" key="3">
    <source>
        <dbReference type="Pfam" id="PF01361"/>
    </source>
</evidence>
<comment type="similarity">
    <text evidence="1">Belongs to the 4-oxalocrotonate tautomerase family.</text>
</comment>
<proteinExistence type="inferred from homology"/>
<sequence length="63" mass="6989">MPVVRVEMWAGRTHAQKQELARVITEAMVNIAHTIPEATIIIFEDIAKENWAQSGALASDVET</sequence>
<name>A0A0F9B844_9ZZZZ</name>
<gene>
    <name evidence="4" type="ORF">LCGC14_2560200</name>
</gene>
<dbReference type="AlphaFoldDB" id="A0A0F9B844"/>
<dbReference type="SUPFAM" id="SSF55331">
    <property type="entry name" value="Tautomerase/MIF"/>
    <property type="match status" value="1"/>
</dbReference>
<protein>
    <recommendedName>
        <fullName evidence="3">4-oxalocrotonate tautomerase-like domain-containing protein</fullName>
    </recommendedName>
</protein>
<evidence type="ECO:0000256" key="2">
    <source>
        <dbReference type="ARBA" id="ARBA00023235"/>
    </source>
</evidence>